<dbReference type="InterPro" id="IPR012340">
    <property type="entry name" value="NA-bd_OB-fold"/>
</dbReference>
<dbReference type="AlphaFoldDB" id="A0A2M7D9W6"/>
<keyword evidence="8 9" id="KW-0694">RNA-binding</keyword>
<feature type="compositionally biased region" description="Low complexity" evidence="10">
    <location>
        <begin position="288"/>
        <end position="299"/>
    </location>
</feature>
<dbReference type="PANTHER" id="PTHR11252">
    <property type="entry name" value="POLYRIBONUCLEOTIDE NUCLEOTIDYLTRANSFERASE"/>
    <property type="match status" value="1"/>
</dbReference>
<dbReference type="SUPFAM" id="SSF55666">
    <property type="entry name" value="Ribonuclease PH domain 2-like"/>
    <property type="match status" value="2"/>
</dbReference>
<evidence type="ECO:0000259" key="11">
    <source>
        <dbReference type="PROSITE" id="PS50126"/>
    </source>
</evidence>
<name>A0A2M7D9W6_9BACT</name>
<dbReference type="Gene3D" id="2.40.50.140">
    <property type="entry name" value="Nucleic acid-binding proteins"/>
    <property type="match status" value="1"/>
</dbReference>
<dbReference type="CDD" id="cd04472">
    <property type="entry name" value="S1_PNPase"/>
    <property type="match status" value="1"/>
</dbReference>
<dbReference type="InterPro" id="IPR036456">
    <property type="entry name" value="PNPase_PH_RNA-bd_sf"/>
</dbReference>
<comment type="catalytic activity">
    <reaction evidence="9">
        <text>RNA(n+1) + phosphate = RNA(n) + a ribonucleoside 5'-diphosphate</text>
        <dbReference type="Rhea" id="RHEA:22096"/>
        <dbReference type="Rhea" id="RHEA-COMP:14527"/>
        <dbReference type="Rhea" id="RHEA-COMP:17342"/>
        <dbReference type="ChEBI" id="CHEBI:43474"/>
        <dbReference type="ChEBI" id="CHEBI:57930"/>
        <dbReference type="ChEBI" id="CHEBI:140395"/>
        <dbReference type="EC" id="2.7.7.8"/>
    </reaction>
</comment>
<dbReference type="Proteomes" id="UP000230864">
    <property type="component" value="Unassembled WGS sequence"/>
</dbReference>
<dbReference type="EMBL" id="PETZ01000018">
    <property type="protein sequence ID" value="PIV45246.1"/>
    <property type="molecule type" value="Genomic_DNA"/>
</dbReference>
<feature type="region of interest" description="Disordered" evidence="10">
    <location>
        <begin position="279"/>
        <end position="299"/>
    </location>
</feature>
<dbReference type="InterPro" id="IPR012162">
    <property type="entry name" value="PNPase"/>
</dbReference>
<dbReference type="Pfam" id="PF01138">
    <property type="entry name" value="RNase_PH"/>
    <property type="match status" value="2"/>
</dbReference>
<dbReference type="PROSITE" id="PS50084">
    <property type="entry name" value="KH_TYPE_1"/>
    <property type="match status" value="1"/>
</dbReference>
<dbReference type="GO" id="GO:0006402">
    <property type="term" value="P:mRNA catabolic process"/>
    <property type="evidence" value="ECO:0007669"/>
    <property type="project" value="UniProtKB-UniRule"/>
</dbReference>
<dbReference type="InterPro" id="IPR004088">
    <property type="entry name" value="KH_dom_type_1"/>
</dbReference>
<keyword evidence="6 9" id="KW-0479">Metal-binding</keyword>
<dbReference type="Pfam" id="PF03725">
    <property type="entry name" value="RNase_PH_C"/>
    <property type="match status" value="1"/>
</dbReference>
<keyword evidence="5 9" id="KW-0548">Nucleotidyltransferase</keyword>
<dbReference type="InterPro" id="IPR036345">
    <property type="entry name" value="ExoRNase_PH_dom2_sf"/>
</dbReference>
<evidence type="ECO:0000256" key="4">
    <source>
        <dbReference type="ARBA" id="ARBA00022679"/>
    </source>
</evidence>
<feature type="binding site" evidence="9">
    <location>
        <position position="535"/>
    </location>
    <ligand>
        <name>Mg(2+)</name>
        <dbReference type="ChEBI" id="CHEBI:18420"/>
    </ligand>
</feature>
<dbReference type="InterPro" id="IPR027408">
    <property type="entry name" value="PNPase/RNase_PH_dom_sf"/>
</dbReference>
<dbReference type="InterPro" id="IPR036612">
    <property type="entry name" value="KH_dom_type_1_sf"/>
</dbReference>
<dbReference type="NCBIfam" id="TIGR03591">
    <property type="entry name" value="polynuc_phos"/>
    <property type="match status" value="1"/>
</dbReference>
<comment type="caution">
    <text evidence="12">The sequence shown here is derived from an EMBL/GenBank/DDBJ whole genome shotgun (WGS) entry which is preliminary data.</text>
</comment>
<dbReference type="GO" id="GO:0000175">
    <property type="term" value="F:3'-5'-RNA exonuclease activity"/>
    <property type="evidence" value="ECO:0007669"/>
    <property type="project" value="TreeGrafter"/>
</dbReference>
<comment type="similarity">
    <text evidence="2 9">Belongs to the polyribonucleotide nucleotidyltransferase family.</text>
</comment>
<dbReference type="SMART" id="SM00322">
    <property type="entry name" value="KH"/>
    <property type="match status" value="1"/>
</dbReference>
<evidence type="ECO:0000256" key="9">
    <source>
        <dbReference type="HAMAP-Rule" id="MF_01595"/>
    </source>
</evidence>
<dbReference type="SUPFAM" id="SSF54211">
    <property type="entry name" value="Ribosomal protein S5 domain 2-like"/>
    <property type="match status" value="2"/>
</dbReference>
<organism evidence="12 13">
    <name type="scientific">Candidatus Nealsonbacteria bacterium CG02_land_8_20_14_3_00_37_10</name>
    <dbReference type="NCBI Taxonomy" id="1974699"/>
    <lineage>
        <taxon>Bacteria</taxon>
        <taxon>Candidatus Nealsoniibacteriota</taxon>
    </lineage>
</organism>
<keyword evidence="4 9" id="KW-0808">Transferase</keyword>
<dbReference type="PANTHER" id="PTHR11252:SF0">
    <property type="entry name" value="POLYRIBONUCLEOTIDE NUCLEOTIDYLTRANSFERASE 1, MITOCHONDRIAL"/>
    <property type="match status" value="1"/>
</dbReference>
<comment type="cofactor">
    <cofactor evidence="9">
        <name>Mg(2+)</name>
        <dbReference type="ChEBI" id="CHEBI:18420"/>
    </cofactor>
</comment>
<dbReference type="InterPro" id="IPR015847">
    <property type="entry name" value="ExoRNase_PH_dom2"/>
</dbReference>
<evidence type="ECO:0000256" key="3">
    <source>
        <dbReference type="ARBA" id="ARBA00022490"/>
    </source>
</evidence>
<evidence type="ECO:0000256" key="2">
    <source>
        <dbReference type="ARBA" id="ARBA00007404"/>
    </source>
</evidence>
<reference evidence="13" key="1">
    <citation type="submission" date="2017-09" db="EMBL/GenBank/DDBJ databases">
        <title>Depth-based differentiation of microbial function through sediment-hosted aquifers and enrichment of novel symbionts in the deep terrestrial subsurface.</title>
        <authorList>
            <person name="Probst A.J."/>
            <person name="Ladd B."/>
            <person name="Jarett J.K."/>
            <person name="Geller-Mcgrath D.E."/>
            <person name="Sieber C.M.K."/>
            <person name="Emerson J.B."/>
            <person name="Anantharaman K."/>
            <person name="Thomas B.C."/>
            <person name="Malmstrom R."/>
            <person name="Stieglmeier M."/>
            <person name="Klingl A."/>
            <person name="Woyke T."/>
            <person name="Ryan C.M."/>
            <person name="Banfield J.F."/>
        </authorList>
    </citation>
    <scope>NUCLEOTIDE SEQUENCE [LARGE SCALE GENOMIC DNA]</scope>
</reference>
<dbReference type="CDD" id="cd11364">
    <property type="entry name" value="RNase_PH_PNPase_2"/>
    <property type="match status" value="1"/>
</dbReference>
<sequence>MNREVFKLNIGGKELKVEFRNLAEQASGDVLVQYGETMVLATAVMSNYEREEIDFFPLTVDYEERYYAAGRILGSRYIRRESRPSDEAILTSRFIDRAIRPRFPKHLKREVQVVVTCLSWDRENDPDIIGCLAASLALSVSNIPWSGPIAVLRVGKNGEDFILNPTYQEREKNDLDLAIAGLESRLAKIAAGEGDDKILINMIEMEGNEVEEDTVLKAMDFAKPILEKLCDFQEEIVMKVGKEKIKIEESPKDLELEKEIKDFLGDRLEKTLYQENKASRMGKENKFSSSSSFPRSGNSMDEVNALKEELIYYIQGKYPAKRGGEDLSSSSSSATARVFEEEMERLVHENIIKRDKRPDARKIDEIRNIQCEVGLLPRTHGSGLFIRGQTKALSILTLGAPGDVRLLEGMETIGKKRFMHHYNFPPYCSGEVKPMRGPGRREIGHGMLAEKALMSLVPSFDDFPYTIRIVTEILSSNGSTSMAAVSAASLALMDAGVPIKRPATGIALGLMQDNNGNYKILTDIQGPEDHHGDMDFKIAGTEKGITAIQMDVKVAGVGKEIIEKALRQGKKARLQILNEMAKVISKPRPELSPHAPRILTLQINPVKIREVIGPGGKVINEIIEECGVSIDIEDSGRIFVTAEKEEAARKAVEWIKNITREVKVDEIFQGKVKRILDFGAFVEILPGQEGLVHISQLATYRVNKVEDIVKVGDIIPVKVISIDEQGRINLSLKEAKR</sequence>
<evidence type="ECO:0000313" key="13">
    <source>
        <dbReference type="Proteomes" id="UP000230864"/>
    </source>
</evidence>
<dbReference type="InterPro" id="IPR003029">
    <property type="entry name" value="S1_domain"/>
</dbReference>
<dbReference type="PROSITE" id="PS50126">
    <property type="entry name" value="S1"/>
    <property type="match status" value="1"/>
</dbReference>
<dbReference type="SUPFAM" id="SSF54791">
    <property type="entry name" value="Eukaryotic type KH-domain (KH-domain type I)"/>
    <property type="match status" value="1"/>
</dbReference>
<dbReference type="Gene3D" id="3.30.230.70">
    <property type="entry name" value="GHMP Kinase, N-terminal domain"/>
    <property type="match status" value="2"/>
</dbReference>
<evidence type="ECO:0000313" key="12">
    <source>
        <dbReference type="EMBL" id="PIV45246.1"/>
    </source>
</evidence>
<evidence type="ECO:0000256" key="6">
    <source>
        <dbReference type="ARBA" id="ARBA00022723"/>
    </source>
</evidence>
<dbReference type="PIRSF" id="PIRSF005499">
    <property type="entry name" value="PNPase"/>
    <property type="match status" value="1"/>
</dbReference>
<protein>
    <recommendedName>
        <fullName evidence="9">Polyribonucleotide nucleotidyltransferase</fullName>
        <ecNumber evidence="9">2.7.7.8</ecNumber>
    </recommendedName>
    <alternativeName>
        <fullName evidence="9">Polynucleotide phosphorylase</fullName>
        <shortName evidence="9">PNPase</shortName>
    </alternativeName>
</protein>
<feature type="binding site" evidence="9">
    <location>
        <position position="529"/>
    </location>
    <ligand>
        <name>Mg(2+)</name>
        <dbReference type="ChEBI" id="CHEBI:18420"/>
    </ligand>
</feature>
<dbReference type="Pfam" id="PF00013">
    <property type="entry name" value="KH_1"/>
    <property type="match status" value="1"/>
</dbReference>
<dbReference type="InterPro" id="IPR001247">
    <property type="entry name" value="ExoRNase_PH_dom1"/>
</dbReference>
<dbReference type="GO" id="GO:0005829">
    <property type="term" value="C:cytosol"/>
    <property type="evidence" value="ECO:0007669"/>
    <property type="project" value="TreeGrafter"/>
</dbReference>
<evidence type="ECO:0000256" key="5">
    <source>
        <dbReference type="ARBA" id="ARBA00022695"/>
    </source>
</evidence>
<dbReference type="GO" id="GO:0000287">
    <property type="term" value="F:magnesium ion binding"/>
    <property type="evidence" value="ECO:0007669"/>
    <property type="project" value="UniProtKB-UniRule"/>
</dbReference>
<dbReference type="EC" id="2.7.7.8" evidence="9"/>
<dbReference type="FunFam" id="3.30.1370.10:FF:000001">
    <property type="entry name" value="Polyribonucleotide nucleotidyltransferase"/>
    <property type="match status" value="1"/>
</dbReference>
<dbReference type="GO" id="GO:0006396">
    <property type="term" value="P:RNA processing"/>
    <property type="evidence" value="ECO:0007669"/>
    <property type="project" value="InterPro"/>
</dbReference>
<evidence type="ECO:0000256" key="8">
    <source>
        <dbReference type="ARBA" id="ARBA00022884"/>
    </source>
</evidence>
<proteinExistence type="inferred from homology"/>
<comment type="subcellular location">
    <subcellularLocation>
        <location evidence="1 9">Cytoplasm</location>
    </subcellularLocation>
</comment>
<dbReference type="NCBIfam" id="NF008805">
    <property type="entry name" value="PRK11824.1"/>
    <property type="match status" value="1"/>
</dbReference>
<evidence type="ECO:0000256" key="1">
    <source>
        <dbReference type="ARBA" id="ARBA00004496"/>
    </source>
</evidence>
<dbReference type="HAMAP" id="MF_01595">
    <property type="entry name" value="PNPase"/>
    <property type="match status" value="1"/>
</dbReference>
<keyword evidence="7 9" id="KW-0460">Magnesium</keyword>
<feature type="domain" description="S1 motif" evidence="11">
    <location>
        <begin position="665"/>
        <end position="733"/>
    </location>
</feature>
<dbReference type="GO" id="GO:0003723">
    <property type="term" value="F:RNA binding"/>
    <property type="evidence" value="ECO:0007669"/>
    <property type="project" value="UniProtKB-UniRule"/>
</dbReference>
<dbReference type="GO" id="GO:0004654">
    <property type="term" value="F:polyribonucleotide nucleotidyltransferase activity"/>
    <property type="evidence" value="ECO:0007669"/>
    <property type="project" value="UniProtKB-UniRule"/>
</dbReference>
<dbReference type="SUPFAM" id="SSF50249">
    <property type="entry name" value="Nucleic acid-binding proteins"/>
    <property type="match status" value="1"/>
</dbReference>
<dbReference type="SUPFAM" id="SSF46915">
    <property type="entry name" value="Polynucleotide phosphorylase/guanosine pentaphosphate synthase (PNPase/GPSI), domain 3"/>
    <property type="match status" value="1"/>
</dbReference>
<dbReference type="SMART" id="SM00316">
    <property type="entry name" value="S1"/>
    <property type="match status" value="1"/>
</dbReference>
<dbReference type="CDD" id="cd02393">
    <property type="entry name" value="KH-I_PNPase"/>
    <property type="match status" value="1"/>
</dbReference>
<accession>A0A2M7D9W6</accession>
<dbReference type="InterPro" id="IPR020568">
    <property type="entry name" value="Ribosomal_Su5_D2-typ_SF"/>
</dbReference>
<dbReference type="FunFam" id="3.30.230.70:FF:000001">
    <property type="entry name" value="Polyribonucleotide nucleotidyltransferase"/>
    <property type="match status" value="1"/>
</dbReference>
<dbReference type="Pfam" id="PF00575">
    <property type="entry name" value="S1"/>
    <property type="match status" value="1"/>
</dbReference>
<comment type="function">
    <text evidence="9">Involved in mRNA degradation. Catalyzes the phosphorolysis of single-stranded polyribonucleotides processively in the 3'- to 5'-direction.</text>
</comment>
<keyword evidence="3 9" id="KW-0963">Cytoplasm</keyword>
<evidence type="ECO:0000256" key="10">
    <source>
        <dbReference type="SAM" id="MobiDB-lite"/>
    </source>
</evidence>
<evidence type="ECO:0000256" key="7">
    <source>
        <dbReference type="ARBA" id="ARBA00022842"/>
    </source>
</evidence>
<gene>
    <name evidence="9" type="primary">pnp</name>
    <name evidence="12" type="ORF">COS25_00885</name>
</gene>
<dbReference type="FunFam" id="2.40.50.140:FF:000023">
    <property type="entry name" value="Polyribonucleotide nucleotidyltransferase"/>
    <property type="match status" value="1"/>
</dbReference>
<dbReference type="Gene3D" id="3.30.1370.10">
    <property type="entry name" value="K Homology domain, type 1"/>
    <property type="match status" value="1"/>
</dbReference>
<dbReference type="InterPro" id="IPR004087">
    <property type="entry name" value="KH_dom"/>
</dbReference>